<evidence type="ECO:0000313" key="3">
    <source>
        <dbReference type="EMBL" id="CAH1714671.1"/>
    </source>
</evidence>
<evidence type="ECO:0000313" key="4">
    <source>
        <dbReference type="Proteomes" id="UP001154329"/>
    </source>
</evidence>
<reference evidence="3" key="1">
    <citation type="submission" date="2022-02" db="EMBL/GenBank/DDBJ databases">
        <authorList>
            <person name="King R."/>
        </authorList>
    </citation>
    <scope>NUCLEOTIDE SEQUENCE</scope>
</reference>
<sequence length="1378" mass="153349">MLGVFKKRWKPKNRVTKSENSDDLMLSCGNEYSEPINAYVLPDSHITKLCSARQMFPVCDNNSHYSVTYETLKPVLVSSDTASVGYGKLETVPPPIGVASGKKIATINGGNTTTPNICIEGGRIEFVKSPIDSGDEKQDYLKEYMEAKIVQLESELVAERRITQRERTLNSKLQKQLARREWLQRDVDRERRLRLDTEARLKGSSSEADRCRVKLSTLQKDFTKMEETVRSLLQYKSKFEQLKQDRHSVANSYENQILQLQNAITKLKIENETLKKQIDTLEATGISQVQKALVERLRILEHEKSRIEREGEQQRKQYERCLDDVAKQVVKAVLSQKGLREEISSLQHRVKELETGNCALSALLVQRLQGQKINYSPTTMPVAESRSVMFDIHRSPSVKMAIERPASCDLTKGLKRLKNDGWQAAVSYHRPQSLNLEICCSHNAEETTKCDRVLGDETPESGNRDEGYSTMSSDVQGTTEPPSTKGLEDVKEANENESNALMESSPCSRVMNSEDTDVIFVPLSLSFSFINPRHSYPPLRCGPAVHNIMRSYSDSHLFLKLAAATGGLVEDEDRTSWYSGGELWDMDYVQHWLRLDETRTAIQQRMEYDAAELEDWSMDDGTGTSNGWKRMSSVDGKLQQSLPCIEEDDATGSSSTSGCRKDDLLQDIGSIRDMSWYHFQQHHHQQQHQHHQQHPYAPQGQIQVHNNHQHDCQQQQQNHHLHHHHHQHGLHQQQHQQLSYGSGSPGGDSWSSADEYAVADTPPSKRSSVSCSADSIELLPPPGPIAGTDFTRDFYRLVKFESSKSLASTSSRSVTGGGCGHRTPPVVEAQLDRDQALQSVLDFIAEQQQYCLSRQAEDKRESPRAPSPAVETEECLRSDQPSTDTRSQTPPPQLPTPPTSNPTPPSALPAVHQTYDSNSCSDNLLNSKDSGLCGSDVEIECLPEDCNYAADQSPTAASTPLSTLLRTVVEEDEEASAKSTSPQPPSSSFVGAGGSSSGCTADTTVCMVPAWADATSKDLIDQLNWMDGCSEGHPLFNTSPEDDVVQRRSPSSSPDLDEACCCPTGWVHVERDIDFADPKERANLLDVMLAASRSSSSSTSSASTGEDDDDDSCSSGVSGGSCSGRAGGSGCNDTTDDSSDDERDPNDDDIARQVSRRRTTEAGIDASNEESYNRLHRLHRVRRQKKASAIRDGFGVLRCPAAGLRQSIVGRSDFLRPVRRQGARGHLQLRLPGRPVHHVAEHRLERPSPVAPPTVRRPRRVHLRGRRPPRQILLVHVFLVGHRGGRQLRGVRPPAAARVTVGAARRLPPATTPPLLRPVAERFVRRLGLTWLPSVKNVPSVRPDDVIGDRIIYCCKIFVFSRETIIILPKPPPRFEFI</sequence>
<feature type="compositionally biased region" description="Acidic residues" evidence="2">
    <location>
        <begin position="1134"/>
        <end position="1148"/>
    </location>
</feature>
<feature type="region of interest" description="Disordered" evidence="2">
    <location>
        <begin position="854"/>
        <end position="915"/>
    </location>
</feature>
<dbReference type="EMBL" id="OU899034">
    <property type="protein sequence ID" value="CAH1714671.1"/>
    <property type="molecule type" value="Genomic_DNA"/>
</dbReference>
<feature type="region of interest" description="Disordered" evidence="2">
    <location>
        <begin position="1034"/>
        <end position="1057"/>
    </location>
</feature>
<dbReference type="PANTHER" id="PTHR21740">
    <property type="entry name" value="NCK-ASSOCIATED PROTEIN 5"/>
    <property type="match status" value="1"/>
</dbReference>
<protein>
    <recommendedName>
        <fullName evidence="5">Nck-associated protein 5</fullName>
    </recommendedName>
</protein>
<evidence type="ECO:0008006" key="5">
    <source>
        <dbReference type="Google" id="ProtNLM"/>
    </source>
</evidence>
<feature type="coiled-coil region" evidence="1">
    <location>
        <begin position="225"/>
        <end position="356"/>
    </location>
</feature>
<gene>
    <name evidence="3" type="ORF">APHIGO_LOCUS2875</name>
</gene>
<feature type="region of interest" description="Disordered" evidence="2">
    <location>
        <begin position="1091"/>
        <end position="1168"/>
    </location>
</feature>
<name>A0A9P0NDT6_APHGO</name>
<evidence type="ECO:0000256" key="1">
    <source>
        <dbReference type="SAM" id="Coils"/>
    </source>
</evidence>
<organism evidence="3 4">
    <name type="scientific">Aphis gossypii</name>
    <name type="common">Cotton aphid</name>
    <dbReference type="NCBI Taxonomy" id="80765"/>
    <lineage>
        <taxon>Eukaryota</taxon>
        <taxon>Metazoa</taxon>
        <taxon>Ecdysozoa</taxon>
        <taxon>Arthropoda</taxon>
        <taxon>Hexapoda</taxon>
        <taxon>Insecta</taxon>
        <taxon>Pterygota</taxon>
        <taxon>Neoptera</taxon>
        <taxon>Paraneoptera</taxon>
        <taxon>Hemiptera</taxon>
        <taxon>Sternorrhyncha</taxon>
        <taxon>Aphidomorpha</taxon>
        <taxon>Aphidoidea</taxon>
        <taxon>Aphididae</taxon>
        <taxon>Aphidini</taxon>
        <taxon>Aphis</taxon>
        <taxon>Aphis</taxon>
    </lineage>
</organism>
<dbReference type="PANTHER" id="PTHR21740:SF8">
    <property type="entry name" value="NCK-ASSOCIATED PROTEIN 5"/>
    <property type="match status" value="1"/>
</dbReference>
<proteinExistence type="predicted"/>
<feature type="compositionally biased region" description="Basic residues" evidence="2">
    <location>
        <begin position="719"/>
        <end position="729"/>
    </location>
</feature>
<evidence type="ECO:0000256" key="2">
    <source>
        <dbReference type="SAM" id="MobiDB-lite"/>
    </source>
</evidence>
<feature type="region of interest" description="Disordered" evidence="2">
    <location>
        <begin position="453"/>
        <end position="489"/>
    </location>
</feature>
<feature type="compositionally biased region" description="Polar residues" evidence="2">
    <location>
        <begin position="469"/>
        <end position="482"/>
    </location>
</feature>
<feature type="compositionally biased region" description="Pro residues" evidence="2">
    <location>
        <begin position="889"/>
        <end position="907"/>
    </location>
</feature>
<dbReference type="Proteomes" id="UP001154329">
    <property type="component" value="Chromosome 1"/>
</dbReference>
<reference evidence="3" key="2">
    <citation type="submission" date="2022-10" db="EMBL/GenBank/DDBJ databases">
        <authorList>
            <consortium name="ENA_rothamsted_submissions"/>
            <consortium name="culmorum"/>
            <person name="King R."/>
        </authorList>
    </citation>
    <scope>NUCLEOTIDE SEQUENCE</scope>
</reference>
<feature type="region of interest" description="Disordered" evidence="2">
    <location>
        <begin position="706"/>
        <end position="769"/>
    </location>
</feature>
<keyword evidence="4" id="KW-1185">Reference proteome</keyword>
<accession>A0A9P0NDT6</accession>
<dbReference type="InterPro" id="IPR026163">
    <property type="entry name" value="Nckap5l"/>
</dbReference>
<feature type="region of interest" description="Disordered" evidence="2">
    <location>
        <begin position="970"/>
        <end position="994"/>
    </location>
</feature>
<feature type="region of interest" description="Disordered" evidence="2">
    <location>
        <begin position="805"/>
        <end position="825"/>
    </location>
</feature>
<feature type="compositionally biased region" description="Low complexity" evidence="2">
    <location>
        <begin position="730"/>
        <end position="752"/>
    </location>
</feature>
<keyword evidence="1" id="KW-0175">Coiled coil</keyword>
<feature type="compositionally biased region" description="Low complexity" evidence="2">
    <location>
        <begin position="1092"/>
        <end position="1104"/>
    </location>
</feature>
<feature type="compositionally biased region" description="Gly residues" evidence="2">
    <location>
        <begin position="1117"/>
        <end position="1130"/>
    </location>
</feature>